<evidence type="ECO:0000259" key="6">
    <source>
        <dbReference type="Pfam" id="PF01055"/>
    </source>
</evidence>
<dbReference type="Pfam" id="PF21365">
    <property type="entry name" value="Glyco_hydro_31_3rd"/>
    <property type="match status" value="1"/>
</dbReference>
<keyword evidence="5" id="KW-0732">Signal</keyword>
<evidence type="ECO:0000256" key="2">
    <source>
        <dbReference type="ARBA" id="ARBA00022801"/>
    </source>
</evidence>
<dbReference type="PANTHER" id="PTHR22762:SF120">
    <property type="entry name" value="HETEROGLYCAN GLUCOSIDASE 1"/>
    <property type="match status" value="1"/>
</dbReference>
<feature type="domain" description="Glycoside hydrolase family 31 TIM barrel" evidence="6">
    <location>
        <begin position="270"/>
        <end position="602"/>
    </location>
</feature>
<reference evidence="10 11" key="1">
    <citation type="submission" date="2020-08" db="EMBL/GenBank/DDBJ databases">
        <title>Genomic Encyclopedia of Type Strains, Phase IV (KMG-V): Genome sequencing to study the core and pangenomes of soil and plant-associated prokaryotes.</title>
        <authorList>
            <person name="Whitman W."/>
        </authorList>
    </citation>
    <scope>NUCLEOTIDE SEQUENCE [LARGE SCALE GENOMIC DNA]</scope>
    <source>
        <strain evidence="10 11">X5P3</strain>
    </source>
</reference>
<evidence type="ECO:0000259" key="9">
    <source>
        <dbReference type="Pfam" id="PF21365"/>
    </source>
</evidence>
<dbReference type="PANTHER" id="PTHR22762">
    <property type="entry name" value="ALPHA-GLUCOSIDASE"/>
    <property type="match status" value="1"/>
</dbReference>
<evidence type="ECO:0000259" key="8">
    <source>
        <dbReference type="Pfam" id="PF17137"/>
    </source>
</evidence>
<name>A0A7W7ZQB9_9BACT</name>
<feature type="domain" description="DUF5110" evidence="8">
    <location>
        <begin position="740"/>
        <end position="808"/>
    </location>
</feature>
<gene>
    <name evidence="10" type="ORF">HDF15_002231</name>
</gene>
<dbReference type="Gene3D" id="2.60.40.1760">
    <property type="entry name" value="glycosyl hydrolase (family 31)"/>
    <property type="match status" value="1"/>
</dbReference>
<dbReference type="EC" id="3.2.1.20" evidence="10"/>
<dbReference type="EMBL" id="JACHIO010000008">
    <property type="protein sequence ID" value="MBB5063883.1"/>
    <property type="molecule type" value="Genomic_DNA"/>
</dbReference>
<evidence type="ECO:0000256" key="1">
    <source>
        <dbReference type="ARBA" id="ARBA00007806"/>
    </source>
</evidence>
<dbReference type="GO" id="GO:0030246">
    <property type="term" value="F:carbohydrate binding"/>
    <property type="evidence" value="ECO:0007669"/>
    <property type="project" value="InterPro"/>
</dbReference>
<feature type="chain" id="PRO_5030651069" evidence="5">
    <location>
        <begin position="34"/>
        <end position="849"/>
    </location>
</feature>
<dbReference type="SUPFAM" id="SSF51011">
    <property type="entry name" value="Glycosyl hydrolase domain"/>
    <property type="match status" value="1"/>
</dbReference>
<evidence type="ECO:0000313" key="11">
    <source>
        <dbReference type="Proteomes" id="UP000584867"/>
    </source>
</evidence>
<comment type="similarity">
    <text evidence="1 4">Belongs to the glycosyl hydrolase 31 family.</text>
</comment>
<keyword evidence="3 4" id="KW-0326">Glycosidase</keyword>
<dbReference type="Pfam" id="PF17137">
    <property type="entry name" value="DUF5110"/>
    <property type="match status" value="1"/>
</dbReference>
<feature type="domain" description="Glycosyl hydrolase family 31 C-terminal" evidence="9">
    <location>
        <begin position="611"/>
        <end position="724"/>
    </location>
</feature>
<evidence type="ECO:0000256" key="5">
    <source>
        <dbReference type="SAM" id="SignalP"/>
    </source>
</evidence>
<dbReference type="Gene3D" id="3.20.20.80">
    <property type="entry name" value="Glycosidases"/>
    <property type="match status" value="1"/>
</dbReference>
<dbReference type="InterPro" id="IPR030458">
    <property type="entry name" value="Glyco_hydro_31_AS"/>
</dbReference>
<dbReference type="CDD" id="cd06604">
    <property type="entry name" value="GH31_glucosidase_II_MalA"/>
    <property type="match status" value="1"/>
</dbReference>
<dbReference type="InterPro" id="IPR013780">
    <property type="entry name" value="Glyco_hydro_b"/>
</dbReference>
<dbReference type="InterPro" id="IPR025887">
    <property type="entry name" value="Glyco_hydro_31_N_dom"/>
</dbReference>
<proteinExistence type="inferred from homology"/>
<feature type="domain" description="Glycoside hydrolase family 31 N-terminal" evidence="7">
    <location>
        <begin position="67"/>
        <end position="228"/>
    </location>
</feature>
<dbReference type="Proteomes" id="UP000584867">
    <property type="component" value="Unassembled WGS sequence"/>
</dbReference>
<dbReference type="PROSITE" id="PS00129">
    <property type="entry name" value="GLYCOSYL_HYDROL_F31_1"/>
    <property type="match status" value="1"/>
</dbReference>
<comment type="caution">
    <text evidence="10">The sequence shown here is derived from an EMBL/GenBank/DDBJ whole genome shotgun (WGS) entry which is preliminary data.</text>
</comment>
<dbReference type="InterPro" id="IPR000322">
    <property type="entry name" value="Glyco_hydro_31_TIM"/>
</dbReference>
<keyword evidence="2 4" id="KW-0378">Hydrolase</keyword>
<dbReference type="InterPro" id="IPR033403">
    <property type="entry name" value="DUF5110"/>
</dbReference>
<accession>A0A7W7ZQB9</accession>
<evidence type="ECO:0000313" key="10">
    <source>
        <dbReference type="EMBL" id="MBB5063883.1"/>
    </source>
</evidence>
<feature type="signal peptide" evidence="5">
    <location>
        <begin position="1"/>
        <end position="33"/>
    </location>
</feature>
<dbReference type="GO" id="GO:0004558">
    <property type="term" value="F:alpha-1,4-glucosidase activity"/>
    <property type="evidence" value="ECO:0007669"/>
    <property type="project" value="UniProtKB-EC"/>
</dbReference>
<dbReference type="InterPro" id="IPR017853">
    <property type="entry name" value="GH"/>
</dbReference>
<dbReference type="Pfam" id="PF13802">
    <property type="entry name" value="Gal_mutarotas_2"/>
    <property type="match status" value="1"/>
</dbReference>
<dbReference type="AlphaFoldDB" id="A0A7W7ZQB9"/>
<dbReference type="SUPFAM" id="SSF51445">
    <property type="entry name" value="(Trans)glycosidases"/>
    <property type="match status" value="1"/>
</dbReference>
<organism evidence="10 11">
    <name type="scientific">Granulicella mallensis</name>
    <dbReference type="NCBI Taxonomy" id="940614"/>
    <lineage>
        <taxon>Bacteria</taxon>
        <taxon>Pseudomonadati</taxon>
        <taxon>Acidobacteriota</taxon>
        <taxon>Terriglobia</taxon>
        <taxon>Terriglobales</taxon>
        <taxon>Acidobacteriaceae</taxon>
        <taxon>Granulicella</taxon>
    </lineage>
</organism>
<dbReference type="InterPro" id="IPR048395">
    <property type="entry name" value="Glyco_hydro_31_C"/>
</dbReference>
<evidence type="ECO:0000256" key="4">
    <source>
        <dbReference type="RuleBase" id="RU361185"/>
    </source>
</evidence>
<evidence type="ECO:0000256" key="3">
    <source>
        <dbReference type="ARBA" id="ARBA00023295"/>
    </source>
</evidence>
<protein>
    <submittedName>
        <fullName evidence="10">Alpha-glucosidase</fullName>
        <ecNumber evidence="10">3.2.1.20</ecNumber>
    </submittedName>
</protein>
<sequence length="849" mass="94113">MPTLLPMSAFLPRKTTLCFALSVLSLASLRAAAQSAPATLSGFQATAPLTGLTHTASGIELSNAVSTLKIDAMRPDVLRVRIYPNGHPAEDASWAVLPEARPSRIAVAAEDTGFSTTALRIAVDAELRIVVSDLAGNVLQKDAAPASWDGTGFKVSKQKTGDDHFFGLGDKPGPLDRAGESFVMWNTDTFGWQESTDPIYKSIPFFLEMHGGRTIGVLFDNTFRTYFDFGHERADRYTFSAPDGPLDYYLLYGPEPKRVIETYAWLTGPTPLPPLWALGFQQSRYTYIPRAKVEEIASRLRADKIPSDAIYLDIDYQDHNRPFTVDQASYPDFPGLIHELAAEHFHTVLITDPHIANLPHQGYKAYDTGEAGDHFVKRNGENYVGPVWPGPSVFPDFTRQQTRAWWGTLYKDFVADGVAGFWNDMNEPAVFTYPTKTMPDDVQYRIDEPGFSPRTATHLEIHNIYGLENSRGTREGLLALQPNVRPFVLTRASYAGGQRYAATWTGDNSSTWNHLRQTTPQLLNLGLSGFSMSGADVGGFAGSPSPELLTHWLVLAAFQPIDRSHAAKGTRDHEPWVDGPEQENIRRRYIEERYRLMPYLYTTAEETSHDGVPILRPLFLEFPHATSDSHPLDQDAPGEFFFGPSILVAASPSPEEVAPYTVILPSGLWYNYWTGEKLDRRAPLGSRDLEIRDPTVTDTPALQPIMVQPSLGELPLYVRAGSIVPMQPLVQSTEEKPSGPLTLRVFPGDNCHGDLYQDDGKSFDYRKGAYLRLHFTCNVEADGSLTVNIPKREGSFTPWWTAFRIEAVGWTPSATQAVVGGHRSALEHTPLGWAVTIGDTGKPQTVVLR</sequence>
<dbReference type="InterPro" id="IPR011013">
    <property type="entry name" value="Gal_mutarotase_sf_dom"/>
</dbReference>
<dbReference type="Gene3D" id="2.60.40.1180">
    <property type="entry name" value="Golgi alpha-mannosidase II"/>
    <property type="match status" value="2"/>
</dbReference>
<evidence type="ECO:0000259" key="7">
    <source>
        <dbReference type="Pfam" id="PF13802"/>
    </source>
</evidence>
<dbReference type="CDD" id="cd14752">
    <property type="entry name" value="GH31_N"/>
    <property type="match status" value="1"/>
</dbReference>
<dbReference type="SUPFAM" id="SSF74650">
    <property type="entry name" value="Galactose mutarotase-like"/>
    <property type="match status" value="1"/>
</dbReference>
<dbReference type="GO" id="GO:0005975">
    <property type="term" value="P:carbohydrate metabolic process"/>
    <property type="evidence" value="ECO:0007669"/>
    <property type="project" value="InterPro"/>
</dbReference>
<dbReference type="Pfam" id="PF01055">
    <property type="entry name" value="Glyco_hydro_31_2nd"/>
    <property type="match status" value="1"/>
</dbReference>